<dbReference type="Pfam" id="PF16868">
    <property type="entry name" value="NMT1_3"/>
    <property type="match status" value="1"/>
</dbReference>
<dbReference type="Proteomes" id="UP000179076">
    <property type="component" value="Unassembled WGS sequence"/>
</dbReference>
<protein>
    <submittedName>
        <fullName evidence="5">C4-dicarboxylate ABC transporter</fullName>
    </submittedName>
</protein>
<evidence type="ECO:0000256" key="2">
    <source>
        <dbReference type="ARBA" id="ARBA00010742"/>
    </source>
</evidence>
<evidence type="ECO:0000313" key="5">
    <source>
        <dbReference type="EMBL" id="OGI69278.1"/>
    </source>
</evidence>
<evidence type="ECO:0000313" key="6">
    <source>
        <dbReference type="Proteomes" id="UP000179076"/>
    </source>
</evidence>
<proteinExistence type="inferred from homology"/>
<dbReference type="AlphaFoldDB" id="A0A1F6VI90"/>
<keyword evidence="3 4" id="KW-0732">Signal</keyword>
<accession>A0A1F6VI90</accession>
<dbReference type="EMBL" id="MFSP01000023">
    <property type="protein sequence ID" value="OGI69278.1"/>
    <property type="molecule type" value="Genomic_DNA"/>
</dbReference>
<evidence type="ECO:0000256" key="1">
    <source>
        <dbReference type="ARBA" id="ARBA00004418"/>
    </source>
</evidence>
<evidence type="ECO:0000256" key="4">
    <source>
        <dbReference type="SAM" id="SignalP"/>
    </source>
</evidence>
<gene>
    <name evidence="5" type="ORF">A2W18_07210</name>
</gene>
<dbReference type="SUPFAM" id="SSF53850">
    <property type="entry name" value="Periplasmic binding protein-like II"/>
    <property type="match status" value="1"/>
</dbReference>
<dbReference type="InterPro" id="IPR011852">
    <property type="entry name" value="TRAP_TAXI"/>
</dbReference>
<dbReference type="Gene3D" id="3.40.190.10">
    <property type="entry name" value="Periplasmic binding protein-like II"/>
    <property type="match status" value="2"/>
</dbReference>
<reference evidence="5 6" key="1">
    <citation type="journal article" date="2016" name="Nat. Commun.">
        <title>Thousands of microbial genomes shed light on interconnected biogeochemical processes in an aquifer system.</title>
        <authorList>
            <person name="Anantharaman K."/>
            <person name="Brown C.T."/>
            <person name="Hug L.A."/>
            <person name="Sharon I."/>
            <person name="Castelle C.J."/>
            <person name="Probst A.J."/>
            <person name="Thomas B.C."/>
            <person name="Singh A."/>
            <person name="Wilkins M.J."/>
            <person name="Karaoz U."/>
            <person name="Brodie E.L."/>
            <person name="Williams K.H."/>
            <person name="Hubbard S.S."/>
            <person name="Banfield J.F."/>
        </authorList>
    </citation>
    <scope>NUCLEOTIDE SEQUENCE [LARGE SCALE GENOMIC DNA]</scope>
</reference>
<dbReference type="PANTHER" id="PTHR30024:SF47">
    <property type="entry name" value="TAURINE-BINDING PERIPLASMIC PROTEIN"/>
    <property type="match status" value="1"/>
</dbReference>
<organism evidence="5 6">
    <name type="scientific">Candidatus Muproteobacteria bacterium RBG_16_60_9</name>
    <dbReference type="NCBI Taxonomy" id="1817755"/>
    <lineage>
        <taxon>Bacteria</taxon>
        <taxon>Pseudomonadati</taxon>
        <taxon>Pseudomonadota</taxon>
        <taxon>Candidatus Muproteobacteria</taxon>
    </lineage>
</organism>
<name>A0A1F6VI90_9PROT</name>
<comment type="caution">
    <text evidence="5">The sequence shown here is derived from an EMBL/GenBank/DDBJ whole genome shotgun (WGS) entry which is preliminary data.</text>
</comment>
<dbReference type="GO" id="GO:0042597">
    <property type="term" value="C:periplasmic space"/>
    <property type="evidence" value="ECO:0007669"/>
    <property type="project" value="UniProtKB-SubCell"/>
</dbReference>
<feature type="signal peptide" evidence="4">
    <location>
        <begin position="1"/>
        <end position="24"/>
    </location>
</feature>
<sequence>MKTKTIISMSALALALAFAAGAQAQDVKLPDSLTMTAYDTGSSGFNIAVAVGKALKDKHGTDLRVLPAGNDVARLAPAKSGRAQISAMGIGVYFAQEGALEFAAKAWGPQPLRLLLTTVDCNAIAVGVARDTGVKAIKDLKGKRIGMVVGSPALNQGALATIAFAGLGKNDVKLVEFSSYGAMWKGILNNEADAGIASTISPQAKEVETSPRGLIYPPAPASDKAGWERIRKVAPYYAPHQTTCGAGGLSAQNPVELPSYPYPIFTAYPDQPADLIYNITKAMIVSYDAYKGGAPGAAGLDLSRQNFSWALPYHEGAVRALREAGVWKAEHDAYNNALIKRQETLAAAWGAFLKTNPADDADAFRKGWMSARADALKKSGLDVIFE</sequence>
<feature type="chain" id="PRO_5009527245" evidence="4">
    <location>
        <begin position="25"/>
        <end position="386"/>
    </location>
</feature>
<dbReference type="NCBIfam" id="TIGR02122">
    <property type="entry name" value="TRAP_TAXI"/>
    <property type="match status" value="1"/>
</dbReference>
<dbReference type="PANTHER" id="PTHR30024">
    <property type="entry name" value="ALIPHATIC SULFONATES-BINDING PROTEIN-RELATED"/>
    <property type="match status" value="1"/>
</dbReference>
<comment type="similarity">
    <text evidence="2">Belongs to the bacterial solute-binding protein SsuA/TauA family.</text>
</comment>
<dbReference type="GO" id="GO:0042918">
    <property type="term" value="P:alkanesulfonate transmembrane transport"/>
    <property type="evidence" value="ECO:0007669"/>
    <property type="project" value="TreeGrafter"/>
</dbReference>
<evidence type="ECO:0000256" key="3">
    <source>
        <dbReference type="ARBA" id="ARBA00022729"/>
    </source>
</evidence>
<comment type="subcellular location">
    <subcellularLocation>
        <location evidence="1">Periplasm</location>
    </subcellularLocation>
</comment>